<dbReference type="InterPro" id="IPR006043">
    <property type="entry name" value="NCS2"/>
</dbReference>
<evidence type="ECO:0000313" key="11">
    <source>
        <dbReference type="Proteomes" id="UP001596549"/>
    </source>
</evidence>
<feature type="transmembrane region" description="Helical" evidence="9">
    <location>
        <begin position="130"/>
        <end position="150"/>
    </location>
</feature>
<feature type="transmembrane region" description="Helical" evidence="9">
    <location>
        <begin position="170"/>
        <end position="186"/>
    </location>
</feature>
<keyword evidence="7 8" id="KW-0472">Membrane</keyword>
<keyword evidence="5 8" id="KW-0812">Transmembrane</keyword>
<keyword evidence="11" id="KW-1185">Reference proteome</keyword>
<sequence>MKKYFQFAERGATYRKETLAGITTFLSMAYILVVNPIVLSEAGMDKGAVFTATTVTAILGTLLMGLLANYPIGIASSMGLNSFFTYSVVIGMGIPWQTALTGVLVSAVLFVILSLLKIREKIINTIPSDLKYAIASGIGFFVAFIGLKNAGIIAGNEATFVSLGSLTDPPVVLALFTFIITAVMLVKGVRGAIFYGMVIGTATGMLTGLIDKPASVIGSVPSLEPTFGAAFENMDKVLTPDLLAVIFTFLFVGFFDTAGTLIAVASQAGLMKNNEIPNAGRALLADSSASVIGSVLGTTTTASFIESSAGIAAGGRTGFSSVVISALFTLSLFFSPLLSVVTAEVTAPAIIIVGALMASEIRHVNWSRIEIVIPAFVTIIMMPLTFSVATGIALGFILYPVTMAALKKHKDVHPIMYVLGAIFILYFVYIS</sequence>
<dbReference type="Proteomes" id="UP001596549">
    <property type="component" value="Unassembled WGS sequence"/>
</dbReference>
<name>A0ABW2NT71_9BACL</name>
<evidence type="ECO:0000256" key="5">
    <source>
        <dbReference type="ARBA" id="ARBA00022692"/>
    </source>
</evidence>
<proteinExistence type="inferred from homology"/>
<organism evidence="10 11">
    <name type="scientific">Fictibacillus iocasae</name>
    <dbReference type="NCBI Taxonomy" id="2715437"/>
    <lineage>
        <taxon>Bacteria</taxon>
        <taxon>Bacillati</taxon>
        <taxon>Bacillota</taxon>
        <taxon>Bacilli</taxon>
        <taxon>Bacillales</taxon>
        <taxon>Fictibacillaceae</taxon>
        <taxon>Fictibacillus</taxon>
    </lineage>
</organism>
<feature type="transmembrane region" description="Helical" evidence="9">
    <location>
        <begin position="317"/>
        <end position="334"/>
    </location>
</feature>
<evidence type="ECO:0000256" key="3">
    <source>
        <dbReference type="ARBA" id="ARBA00022448"/>
    </source>
</evidence>
<gene>
    <name evidence="10" type="ORF">ACFQPF_18115</name>
</gene>
<dbReference type="InterPro" id="IPR026033">
    <property type="entry name" value="Azg-like_bact_archaea"/>
</dbReference>
<keyword evidence="3 8" id="KW-0813">Transport</keyword>
<feature type="transmembrane region" description="Helical" evidence="9">
    <location>
        <begin position="340"/>
        <end position="359"/>
    </location>
</feature>
<evidence type="ECO:0000256" key="7">
    <source>
        <dbReference type="ARBA" id="ARBA00023136"/>
    </source>
</evidence>
<dbReference type="EMBL" id="JBHTCP010000052">
    <property type="protein sequence ID" value="MFC7373562.1"/>
    <property type="molecule type" value="Genomic_DNA"/>
</dbReference>
<evidence type="ECO:0000256" key="1">
    <source>
        <dbReference type="ARBA" id="ARBA00004651"/>
    </source>
</evidence>
<keyword evidence="6 8" id="KW-1133">Transmembrane helix</keyword>
<feature type="transmembrane region" description="Helical" evidence="9">
    <location>
        <begin position="371"/>
        <end position="400"/>
    </location>
</feature>
<evidence type="ECO:0000256" key="9">
    <source>
        <dbReference type="SAM" id="Phobius"/>
    </source>
</evidence>
<feature type="transmembrane region" description="Helical" evidence="9">
    <location>
        <begin position="242"/>
        <end position="264"/>
    </location>
</feature>
<dbReference type="PANTHER" id="PTHR43337:SF11">
    <property type="entry name" value="GUANINE_HYPOXANTHINE PERMEASE PBUG"/>
    <property type="match status" value="1"/>
</dbReference>
<feature type="transmembrane region" description="Helical" evidence="9">
    <location>
        <begin position="20"/>
        <end position="42"/>
    </location>
</feature>
<reference evidence="11" key="1">
    <citation type="journal article" date="2019" name="Int. J. Syst. Evol. Microbiol.">
        <title>The Global Catalogue of Microorganisms (GCM) 10K type strain sequencing project: providing services to taxonomists for standard genome sequencing and annotation.</title>
        <authorList>
            <consortium name="The Broad Institute Genomics Platform"/>
            <consortium name="The Broad Institute Genome Sequencing Center for Infectious Disease"/>
            <person name="Wu L."/>
            <person name="Ma J."/>
        </authorList>
    </citation>
    <scope>NUCLEOTIDE SEQUENCE [LARGE SCALE GENOMIC DNA]</scope>
    <source>
        <strain evidence="11">NBRC 106396</strain>
    </source>
</reference>
<dbReference type="Pfam" id="PF00860">
    <property type="entry name" value="Xan_ur_permease"/>
    <property type="match status" value="1"/>
</dbReference>
<evidence type="ECO:0000256" key="6">
    <source>
        <dbReference type="ARBA" id="ARBA00022989"/>
    </source>
</evidence>
<evidence type="ECO:0000256" key="2">
    <source>
        <dbReference type="ARBA" id="ARBA00005697"/>
    </source>
</evidence>
<dbReference type="InterPro" id="IPR045018">
    <property type="entry name" value="Azg-like"/>
</dbReference>
<comment type="similarity">
    <text evidence="2 8">Belongs to the nucleobase:cation symporter-2 (NCS2) (TC 2.A.40) family. Azg-like subfamily.</text>
</comment>
<evidence type="ECO:0000256" key="8">
    <source>
        <dbReference type="PIRNR" id="PIRNR005353"/>
    </source>
</evidence>
<protein>
    <submittedName>
        <fullName evidence="10">NCS2 family permease</fullName>
    </submittedName>
</protein>
<dbReference type="PANTHER" id="PTHR43337">
    <property type="entry name" value="XANTHINE/URACIL PERMEASE C887.17-RELATED"/>
    <property type="match status" value="1"/>
</dbReference>
<dbReference type="PIRSF" id="PIRSF005353">
    <property type="entry name" value="PbuG"/>
    <property type="match status" value="1"/>
</dbReference>
<feature type="transmembrane region" description="Helical" evidence="9">
    <location>
        <begin position="48"/>
        <end position="67"/>
    </location>
</feature>
<accession>A0ABW2NT71</accession>
<evidence type="ECO:0000256" key="4">
    <source>
        <dbReference type="ARBA" id="ARBA00022475"/>
    </source>
</evidence>
<feature type="transmembrane region" description="Helical" evidence="9">
    <location>
        <begin position="193"/>
        <end position="210"/>
    </location>
</feature>
<comment type="caution">
    <text evidence="10">The sequence shown here is derived from an EMBL/GenBank/DDBJ whole genome shotgun (WGS) entry which is preliminary data.</text>
</comment>
<dbReference type="RefSeq" id="WP_379751617.1">
    <property type="nucleotide sequence ID" value="NZ_JBHTCP010000052.1"/>
</dbReference>
<comment type="subcellular location">
    <subcellularLocation>
        <location evidence="1 8">Cell membrane</location>
        <topology evidence="1 8">Multi-pass membrane protein</topology>
    </subcellularLocation>
</comment>
<evidence type="ECO:0000313" key="10">
    <source>
        <dbReference type="EMBL" id="MFC7373562.1"/>
    </source>
</evidence>
<keyword evidence="4 8" id="KW-1003">Cell membrane</keyword>
<feature type="transmembrane region" description="Helical" evidence="9">
    <location>
        <begin position="412"/>
        <end position="430"/>
    </location>
</feature>
<feature type="transmembrane region" description="Helical" evidence="9">
    <location>
        <begin position="100"/>
        <end position="118"/>
    </location>
</feature>